<accession>A0A916NQB0</accession>
<feature type="transmembrane region" description="Helical" evidence="1">
    <location>
        <begin position="131"/>
        <end position="150"/>
    </location>
</feature>
<name>A0A916NQB0_9MICO</name>
<dbReference type="Proteomes" id="UP000693892">
    <property type="component" value="Unassembled WGS sequence"/>
</dbReference>
<dbReference type="EMBL" id="CAJVAP010000046">
    <property type="protein sequence ID" value="CAG7622506.1"/>
    <property type="molecule type" value="Genomic_DNA"/>
</dbReference>
<keyword evidence="1" id="KW-0812">Transmembrane</keyword>
<comment type="caution">
    <text evidence="2">The sequence shown here is derived from an EMBL/GenBank/DDBJ whole genome shotgun (WGS) entry which is preliminary data.</text>
</comment>
<keyword evidence="3" id="KW-1185">Reference proteome</keyword>
<reference evidence="2" key="1">
    <citation type="submission" date="2021-06" db="EMBL/GenBank/DDBJ databases">
        <authorList>
            <person name="Criscuolo A."/>
        </authorList>
    </citation>
    <scope>NUCLEOTIDE SEQUENCE</scope>
    <source>
        <strain evidence="2">CIP111803</strain>
    </source>
</reference>
<dbReference type="AlphaFoldDB" id="A0A916NQB0"/>
<evidence type="ECO:0000256" key="1">
    <source>
        <dbReference type="SAM" id="Phobius"/>
    </source>
</evidence>
<gene>
    <name evidence="2" type="ORF">LEUCIP111803_02523</name>
</gene>
<feature type="transmembrane region" description="Helical" evidence="1">
    <location>
        <begin position="79"/>
        <end position="98"/>
    </location>
</feature>
<organism evidence="2 3">
    <name type="scientific">Leucobacter soli</name>
    <dbReference type="NCBI Taxonomy" id="2812850"/>
    <lineage>
        <taxon>Bacteria</taxon>
        <taxon>Bacillati</taxon>
        <taxon>Actinomycetota</taxon>
        <taxon>Actinomycetes</taxon>
        <taxon>Micrococcales</taxon>
        <taxon>Microbacteriaceae</taxon>
        <taxon>Leucobacter</taxon>
    </lineage>
</organism>
<evidence type="ECO:0000313" key="3">
    <source>
        <dbReference type="Proteomes" id="UP000693892"/>
    </source>
</evidence>
<proteinExistence type="predicted"/>
<protein>
    <submittedName>
        <fullName evidence="2">Uncharacterized protein</fullName>
    </submittedName>
</protein>
<sequence>MADASRETVSSTSADHRALRRAGLIRAVALVLVGLAIAFTATLHESFAFDHWLLSTSLTVIGAVTLVEYWALRSTLESWWVAARAVIAFAAAGALIAVADDVSLALVIVFWAMLTAVITLMRLLRGVQPRRVAVPSALLSLALAVVTLLVREDPVAVIGFFGAYAVIRGVFLGISAFDGGSVGAAPDADTSAPRTESAI</sequence>
<feature type="transmembrane region" description="Helical" evidence="1">
    <location>
        <begin position="52"/>
        <end position="72"/>
    </location>
</feature>
<keyword evidence="1" id="KW-0472">Membrane</keyword>
<feature type="transmembrane region" description="Helical" evidence="1">
    <location>
        <begin position="23"/>
        <end position="40"/>
    </location>
</feature>
<evidence type="ECO:0000313" key="2">
    <source>
        <dbReference type="EMBL" id="CAG7622506.1"/>
    </source>
</evidence>
<feature type="transmembrane region" description="Helical" evidence="1">
    <location>
        <begin position="156"/>
        <end position="177"/>
    </location>
</feature>
<feature type="transmembrane region" description="Helical" evidence="1">
    <location>
        <begin position="104"/>
        <end position="124"/>
    </location>
</feature>
<keyword evidence="1" id="KW-1133">Transmembrane helix</keyword>